<keyword evidence="6" id="KW-1133">Transmembrane helix</keyword>
<dbReference type="AlphaFoldDB" id="A0A162IHF9"/>
<proteinExistence type="inferred from homology"/>
<comment type="cofactor">
    <cofactor evidence="1">
        <name>FAD</name>
        <dbReference type="ChEBI" id="CHEBI:57692"/>
    </cofactor>
</comment>
<evidence type="ECO:0000256" key="5">
    <source>
        <dbReference type="ARBA" id="ARBA00023002"/>
    </source>
</evidence>
<dbReference type="Proteomes" id="UP000078544">
    <property type="component" value="Unassembled WGS sequence"/>
</dbReference>
<comment type="caution">
    <text evidence="8">The sequence shown here is derived from an EMBL/GenBank/DDBJ whole genome shotgun (WGS) entry which is preliminary data.</text>
</comment>
<organism evidence="8 9">
    <name type="scientific">Moelleriella libera RCEF 2490</name>
    <dbReference type="NCBI Taxonomy" id="1081109"/>
    <lineage>
        <taxon>Eukaryota</taxon>
        <taxon>Fungi</taxon>
        <taxon>Dikarya</taxon>
        <taxon>Ascomycota</taxon>
        <taxon>Pezizomycotina</taxon>
        <taxon>Sordariomycetes</taxon>
        <taxon>Hypocreomycetidae</taxon>
        <taxon>Hypocreales</taxon>
        <taxon>Clavicipitaceae</taxon>
        <taxon>Moelleriella</taxon>
    </lineage>
</organism>
<evidence type="ECO:0000256" key="2">
    <source>
        <dbReference type="ARBA" id="ARBA00010989"/>
    </source>
</evidence>
<dbReference type="Gene3D" id="3.30.9.10">
    <property type="entry name" value="D-Amino Acid Oxidase, subunit A, domain 2"/>
    <property type="match status" value="1"/>
</dbReference>
<evidence type="ECO:0000259" key="7">
    <source>
        <dbReference type="Pfam" id="PF01266"/>
    </source>
</evidence>
<keyword evidence="4" id="KW-0274">FAD</keyword>
<dbReference type="InterPro" id="IPR045170">
    <property type="entry name" value="MTOX"/>
</dbReference>
<comment type="similarity">
    <text evidence="2">Belongs to the MSOX/MTOX family.</text>
</comment>
<keyword evidence="6" id="KW-0472">Membrane</keyword>
<evidence type="ECO:0000256" key="3">
    <source>
        <dbReference type="ARBA" id="ARBA00022630"/>
    </source>
</evidence>
<protein>
    <submittedName>
        <fullName evidence="8">Sarcosine oxidase</fullName>
    </submittedName>
</protein>
<dbReference type="EMBL" id="AZGY01000011">
    <property type="protein sequence ID" value="KZZ94262.1"/>
    <property type="molecule type" value="Genomic_DNA"/>
</dbReference>
<accession>A0A162IHF9</accession>
<dbReference type="STRING" id="1081109.A0A162IHF9"/>
<dbReference type="Pfam" id="PF01266">
    <property type="entry name" value="DAO"/>
    <property type="match status" value="1"/>
</dbReference>
<dbReference type="Gene3D" id="3.50.50.60">
    <property type="entry name" value="FAD/NAD(P)-binding domain"/>
    <property type="match status" value="2"/>
</dbReference>
<evidence type="ECO:0000256" key="6">
    <source>
        <dbReference type="SAM" id="Phobius"/>
    </source>
</evidence>
<name>A0A162IHF9_9HYPO</name>
<dbReference type="GO" id="GO:0051698">
    <property type="term" value="F:saccharopine oxidase activity"/>
    <property type="evidence" value="ECO:0007669"/>
    <property type="project" value="TreeGrafter"/>
</dbReference>
<dbReference type="PANTHER" id="PTHR10961:SF37">
    <property type="entry name" value="FAD DEPENDENT OXIDOREDUCTASE DOMAIN-CONTAINING PROTEIN"/>
    <property type="match status" value="1"/>
</dbReference>
<keyword evidence="9" id="KW-1185">Reference proteome</keyword>
<sequence length="336" mass="37702">MTAAPSYLIVGAGIFGVSTAYHLLKQHPRASITLVDRDAHDAERRVAASWDWNKVMRADYDDPTYCALALEAQDVFTGGGDDDGLWRPHFHQTGLYWMCGREILAGGITTGMTRLAGHAAVARFANMPVGIQGYTAAKGPFVGSLPPTRDNELKWWGQKIFRNTTEVLPGRFISAPPPDADYAQWAVSDRLKEDILAVSSVFYGPHVTRDWTFVKHRVCWLYTLLARNPFFLLRDFEVPDESWPWGRDAFTTSSDFIISPHAAAEGLYVATCGSFHGFKFFPIIGKYVVQMLEGTLSRELADKWAWDRERPDPAANPDWPSVEMRELLDGARTSRL</sequence>
<evidence type="ECO:0000313" key="8">
    <source>
        <dbReference type="EMBL" id="KZZ94262.1"/>
    </source>
</evidence>
<dbReference type="PANTHER" id="PTHR10961">
    <property type="entry name" value="PEROXISOMAL SARCOSINE OXIDASE"/>
    <property type="match status" value="1"/>
</dbReference>
<reference evidence="8 9" key="1">
    <citation type="journal article" date="2016" name="Genome Biol. Evol.">
        <title>Divergent and convergent evolution of fungal pathogenicity.</title>
        <authorList>
            <person name="Shang Y."/>
            <person name="Xiao G."/>
            <person name="Zheng P."/>
            <person name="Cen K."/>
            <person name="Zhan S."/>
            <person name="Wang C."/>
        </authorList>
    </citation>
    <scope>NUCLEOTIDE SEQUENCE [LARGE SCALE GENOMIC DNA]</scope>
    <source>
        <strain evidence="8 9">RCEF 2490</strain>
    </source>
</reference>
<dbReference type="InterPro" id="IPR006076">
    <property type="entry name" value="FAD-dep_OxRdtase"/>
</dbReference>
<evidence type="ECO:0000256" key="1">
    <source>
        <dbReference type="ARBA" id="ARBA00001974"/>
    </source>
</evidence>
<keyword evidence="3" id="KW-0285">Flavoprotein</keyword>
<dbReference type="SUPFAM" id="SSF51905">
    <property type="entry name" value="FAD/NAD(P)-binding domain"/>
    <property type="match status" value="1"/>
</dbReference>
<evidence type="ECO:0000313" key="9">
    <source>
        <dbReference type="Proteomes" id="UP000078544"/>
    </source>
</evidence>
<dbReference type="GO" id="GO:0050660">
    <property type="term" value="F:flavin adenine dinucleotide binding"/>
    <property type="evidence" value="ECO:0007669"/>
    <property type="project" value="InterPro"/>
</dbReference>
<dbReference type="InterPro" id="IPR036188">
    <property type="entry name" value="FAD/NAD-bd_sf"/>
</dbReference>
<keyword evidence="5" id="KW-0560">Oxidoreductase</keyword>
<feature type="transmembrane region" description="Helical" evidence="6">
    <location>
        <begin position="6"/>
        <end position="24"/>
    </location>
</feature>
<gene>
    <name evidence="8" type="ORF">AAL_05229</name>
</gene>
<feature type="domain" description="FAD dependent oxidoreductase" evidence="7">
    <location>
        <begin position="7"/>
        <end position="100"/>
    </location>
</feature>
<keyword evidence="6" id="KW-0812">Transmembrane</keyword>
<dbReference type="OrthoDB" id="2219495at2759"/>
<evidence type="ECO:0000256" key="4">
    <source>
        <dbReference type="ARBA" id="ARBA00022827"/>
    </source>
</evidence>
<dbReference type="GO" id="GO:0008115">
    <property type="term" value="F:sarcosine oxidase activity"/>
    <property type="evidence" value="ECO:0007669"/>
    <property type="project" value="TreeGrafter"/>
</dbReference>